<keyword evidence="9" id="KW-0460">Magnesium</keyword>
<dbReference type="InterPro" id="IPR036977">
    <property type="entry name" value="DNA_primase_Znf_CHC2"/>
</dbReference>
<evidence type="ECO:0000256" key="2">
    <source>
        <dbReference type="ARBA" id="ARBA00022478"/>
    </source>
</evidence>
<keyword evidence="10" id="KW-0238">DNA-binding</keyword>
<dbReference type="AlphaFoldDB" id="A0A382QHS2"/>
<dbReference type="InterPro" id="IPR050219">
    <property type="entry name" value="DnaG_primase"/>
</dbReference>
<evidence type="ECO:0000256" key="3">
    <source>
        <dbReference type="ARBA" id="ARBA00022679"/>
    </source>
</evidence>
<evidence type="ECO:0000256" key="9">
    <source>
        <dbReference type="ARBA" id="ARBA00022842"/>
    </source>
</evidence>
<dbReference type="PANTHER" id="PTHR30313">
    <property type="entry name" value="DNA PRIMASE"/>
    <property type="match status" value="1"/>
</dbReference>
<keyword evidence="11" id="KW-0804">Transcription</keyword>
<dbReference type="GO" id="GO:0006269">
    <property type="term" value="P:DNA replication, synthesis of primer"/>
    <property type="evidence" value="ECO:0007669"/>
    <property type="project" value="TreeGrafter"/>
</dbReference>
<dbReference type="SUPFAM" id="SSF57783">
    <property type="entry name" value="Zinc beta-ribbon"/>
    <property type="match status" value="1"/>
</dbReference>
<dbReference type="PANTHER" id="PTHR30313:SF2">
    <property type="entry name" value="DNA PRIMASE"/>
    <property type="match status" value="1"/>
</dbReference>
<dbReference type="Pfam" id="PF08275">
    <property type="entry name" value="DNAG_N"/>
    <property type="match status" value="1"/>
</dbReference>
<evidence type="ECO:0000256" key="6">
    <source>
        <dbReference type="ARBA" id="ARBA00022723"/>
    </source>
</evidence>
<dbReference type="SMART" id="SM00400">
    <property type="entry name" value="ZnF_CHCC"/>
    <property type="match status" value="1"/>
</dbReference>
<dbReference type="Gene3D" id="3.90.980.10">
    <property type="entry name" value="DNA primase, catalytic core, N-terminal domain"/>
    <property type="match status" value="1"/>
</dbReference>
<keyword evidence="5" id="KW-0235">DNA replication</keyword>
<feature type="domain" description="Zinc finger CHC2-type" evidence="12">
    <location>
        <begin position="34"/>
        <end position="88"/>
    </location>
</feature>
<dbReference type="EMBL" id="UINC01114248">
    <property type="protein sequence ID" value="SVC84425.1"/>
    <property type="molecule type" value="Genomic_DNA"/>
</dbReference>
<proteinExistence type="predicted"/>
<evidence type="ECO:0000256" key="1">
    <source>
        <dbReference type="ARBA" id="ARBA00001947"/>
    </source>
</evidence>
<sequence>MKFTSSFLDTIKSRILVSEIVGKKVKLRRRGREFIGLSPFKQEKTPSFTVNDDKGFYHCFSSGFHGDIFTFLMETEGFSFPEAVRILANQAGVKIPEVFEVNEKQSGDLENLRKILNVAFNWFQDQLRDPNASHAKKYLLERGITLKTIEYFHIGFAPDQINALTSYLISKDFSEDLIIK</sequence>
<dbReference type="InterPro" id="IPR037068">
    <property type="entry name" value="DNA_primase_core_N_sf"/>
</dbReference>
<evidence type="ECO:0000256" key="7">
    <source>
        <dbReference type="ARBA" id="ARBA00022771"/>
    </source>
</evidence>
<feature type="non-terminal residue" evidence="13">
    <location>
        <position position="180"/>
    </location>
</feature>
<evidence type="ECO:0000256" key="5">
    <source>
        <dbReference type="ARBA" id="ARBA00022705"/>
    </source>
</evidence>
<gene>
    <name evidence="13" type="ORF">METZ01_LOCUS337279</name>
</gene>
<keyword evidence="3" id="KW-0808">Transferase</keyword>
<keyword evidence="4" id="KW-0548">Nucleotidyltransferase</keyword>
<dbReference type="InterPro" id="IPR013264">
    <property type="entry name" value="DNAG_N"/>
</dbReference>
<evidence type="ECO:0000256" key="4">
    <source>
        <dbReference type="ARBA" id="ARBA00022695"/>
    </source>
</evidence>
<keyword evidence="2" id="KW-0240">DNA-directed RNA polymerase</keyword>
<evidence type="ECO:0000259" key="12">
    <source>
        <dbReference type="SMART" id="SM00400"/>
    </source>
</evidence>
<evidence type="ECO:0000313" key="13">
    <source>
        <dbReference type="EMBL" id="SVC84425.1"/>
    </source>
</evidence>
<comment type="cofactor">
    <cofactor evidence="1">
        <name>Zn(2+)</name>
        <dbReference type="ChEBI" id="CHEBI:29105"/>
    </cofactor>
</comment>
<reference evidence="13" key="1">
    <citation type="submission" date="2018-05" db="EMBL/GenBank/DDBJ databases">
        <authorList>
            <person name="Lanie J.A."/>
            <person name="Ng W.-L."/>
            <person name="Kazmierczak K.M."/>
            <person name="Andrzejewski T.M."/>
            <person name="Davidsen T.M."/>
            <person name="Wayne K.J."/>
            <person name="Tettelin H."/>
            <person name="Glass J.I."/>
            <person name="Rusch D."/>
            <person name="Podicherti R."/>
            <person name="Tsui H.-C.T."/>
            <person name="Winkler M.E."/>
        </authorList>
    </citation>
    <scope>NUCLEOTIDE SEQUENCE</scope>
</reference>
<name>A0A382QHS2_9ZZZZ</name>
<keyword evidence="7" id="KW-0863">Zinc-finger</keyword>
<keyword evidence="8" id="KW-0862">Zinc</keyword>
<dbReference type="GO" id="GO:0003677">
    <property type="term" value="F:DNA binding"/>
    <property type="evidence" value="ECO:0007669"/>
    <property type="project" value="UniProtKB-KW"/>
</dbReference>
<dbReference type="GO" id="GO:0003899">
    <property type="term" value="F:DNA-directed RNA polymerase activity"/>
    <property type="evidence" value="ECO:0007669"/>
    <property type="project" value="InterPro"/>
</dbReference>
<organism evidence="13">
    <name type="scientific">marine metagenome</name>
    <dbReference type="NCBI Taxonomy" id="408172"/>
    <lineage>
        <taxon>unclassified sequences</taxon>
        <taxon>metagenomes</taxon>
        <taxon>ecological metagenomes</taxon>
    </lineage>
</organism>
<dbReference type="Gene3D" id="3.90.580.10">
    <property type="entry name" value="Zinc finger, CHC2-type domain"/>
    <property type="match status" value="1"/>
</dbReference>
<dbReference type="GO" id="GO:0000428">
    <property type="term" value="C:DNA-directed RNA polymerase complex"/>
    <property type="evidence" value="ECO:0007669"/>
    <property type="project" value="UniProtKB-KW"/>
</dbReference>
<dbReference type="SUPFAM" id="SSF56731">
    <property type="entry name" value="DNA primase core"/>
    <property type="match status" value="1"/>
</dbReference>
<dbReference type="Pfam" id="PF01807">
    <property type="entry name" value="Zn_ribbon_DnaG"/>
    <property type="match status" value="1"/>
</dbReference>
<evidence type="ECO:0000256" key="8">
    <source>
        <dbReference type="ARBA" id="ARBA00022833"/>
    </source>
</evidence>
<protein>
    <recommendedName>
        <fullName evidence="12">Zinc finger CHC2-type domain-containing protein</fullName>
    </recommendedName>
</protein>
<evidence type="ECO:0000256" key="10">
    <source>
        <dbReference type="ARBA" id="ARBA00023125"/>
    </source>
</evidence>
<dbReference type="FunFam" id="3.90.580.10:FF:000001">
    <property type="entry name" value="DNA primase"/>
    <property type="match status" value="1"/>
</dbReference>
<evidence type="ECO:0000256" key="11">
    <source>
        <dbReference type="ARBA" id="ARBA00023163"/>
    </source>
</evidence>
<accession>A0A382QHS2</accession>
<dbReference type="GO" id="GO:0005737">
    <property type="term" value="C:cytoplasm"/>
    <property type="evidence" value="ECO:0007669"/>
    <property type="project" value="TreeGrafter"/>
</dbReference>
<dbReference type="GO" id="GO:0008270">
    <property type="term" value="F:zinc ion binding"/>
    <property type="evidence" value="ECO:0007669"/>
    <property type="project" value="UniProtKB-KW"/>
</dbReference>
<dbReference type="InterPro" id="IPR002694">
    <property type="entry name" value="Znf_CHC2"/>
</dbReference>
<keyword evidence="6" id="KW-0479">Metal-binding</keyword>